<dbReference type="GO" id="GO:0006508">
    <property type="term" value="P:proteolysis"/>
    <property type="evidence" value="ECO:0007669"/>
    <property type="project" value="UniProtKB-KW"/>
</dbReference>
<dbReference type="EMBL" id="MFUU01000023">
    <property type="protein sequence ID" value="OGI85591.1"/>
    <property type="molecule type" value="Genomic_DNA"/>
</dbReference>
<dbReference type="InterPro" id="IPR023596">
    <property type="entry name" value="Peptidase_PrsW_arch/bac"/>
</dbReference>
<evidence type="ECO:0000256" key="10">
    <source>
        <dbReference type="SAM" id="Phobius"/>
    </source>
</evidence>
<dbReference type="PANTHER" id="PTHR36844:SF1">
    <property type="entry name" value="PROTEASE PRSW"/>
    <property type="match status" value="1"/>
</dbReference>
<evidence type="ECO:0000256" key="7">
    <source>
        <dbReference type="ARBA" id="ARBA00022801"/>
    </source>
</evidence>
<feature type="transmembrane region" description="Helical" evidence="10">
    <location>
        <begin position="72"/>
        <end position="92"/>
    </location>
</feature>
<comment type="subcellular location">
    <subcellularLocation>
        <location evidence="1">Cell membrane</location>
        <topology evidence="1">Multi-pass membrane protein</topology>
    </subcellularLocation>
</comment>
<keyword evidence="9 10" id="KW-0472">Membrane</keyword>
<evidence type="ECO:0000256" key="8">
    <source>
        <dbReference type="ARBA" id="ARBA00022989"/>
    </source>
</evidence>
<feature type="transmembrane region" description="Helical" evidence="10">
    <location>
        <begin position="39"/>
        <end position="60"/>
    </location>
</feature>
<evidence type="ECO:0000313" key="12">
    <source>
        <dbReference type="Proteomes" id="UP000179352"/>
    </source>
</evidence>
<dbReference type="InterPro" id="IPR026898">
    <property type="entry name" value="PrsW"/>
</dbReference>
<protein>
    <recommendedName>
        <fullName evidence="3">Protease PrsW</fullName>
    </recommendedName>
</protein>
<comment type="caution">
    <text evidence="11">The sequence shown here is derived from an EMBL/GenBank/DDBJ whole genome shotgun (WGS) entry which is preliminary data.</text>
</comment>
<keyword evidence="6 10" id="KW-0812">Transmembrane</keyword>
<evidence type="ECO:0000313" key="11">
    <source>
        <dbReference type="EMBL" id="OGI85591.1"/>
    </source>
</evidence>
<sequence>MFNFSKTWAIALAGGIIPSLAWLWFWLKEDQKKPEPKGVLVICFVLGMIAVILVLPIQKFIQGMVSSNELQIIGWAGAEEIIKYLAVMVILYKTTYIDEPLDWPIYFITTALGFAALENTLFLIKPLSLDQATVSLLTGNLRFLGATLLHTVASGTIGIAMGLSFFMDGFRKKVYVFIGFIVAITLHSVFNFFIMRNDGGDFLTVFSFLWVVTIIIMLLFEKIRRMSGDN</sequence>
<evidence type="ECO:0000256" key="2">
    <source>
        <dbReference type="ARBA" id="ARBA00009165"/>
    </source>
</evidence>
<evidence type="ECO:0000256" key="5">
    <source>
        <dbReference type="ARBA" id="ARBA00022670"/>
    </source>
</evidence>
<dbReference type="Proteomes" id="UP000179352">
    <property type="component" value="Unassembled WGS sequence"/>
</dbReference>
<accession>A0A1F6WUN5</accession>
<evidence type="ECO:0000256" key="6">
    <source>
        <dbReference type="ARBA" id="ARBA00022692"/>
    </source>
</evidence>
<feature type="transmembrane region" description="Helical" evidence="10">
    <location>
        <begin position="174"/>
        <end position="196"/>
    </location>
</feature>
<dbReference type="STRING" id="1801770.A3A01_01935"/>
<dbReference type="AlphaFoldDB" id="A0A1F6WUN5"/>
<evidence type="ECO:0000256" key="3">
    <source>
        <dbReference type="ARBA" id="ARBA00018997"/>
    </source>
</evidence>
<organism evidence="11 12">
    <name type="scientific">Candidatus Nomurabacteria bacterium RIFCSPLOWO2_01_FULL_39_17</name>
    <dbReference type="NCBI Taxonomy" id="1801770"/>
    <lineage>
        <taxon>Bacteria</taxon>
        <taxon>Candidatus Nomuraibacteriota</taxon>
    </lineage>
</organism>
<keyword evidence="8 10" id="KW-1133">Transmembrane helix</keyword>
<dbReference type="GO" id="GO:0008233">
    <property type="term" value="F:peptidase activity"/>
    <property type="evidence" value="ECO:0007669"/>
    <property type="project" value="UniProtKB-KW"/>
</dbReference>
<reference evidence="11 12" key="1">
    <citation type="journal article" date="2016" name="Nat. Commun.">
        <title>Thousands of microbial genomes shed light on interconnected biogeochemical processes in an aquifer system.</title>
        <authorList>
            <person name="Anantharaman K."/>
            <person name="Brown C.T."/>
            <person name="Hug L.A."/>
            <person name="Sharon I."/>
            <person name="Castelle C.J."/>
            <person name="Probst A.J."/>
            <person name="Thomas B.C."/>
            <person name="Singh A."/>
            <person name="Wilkins M.J."/>
            <person name="Karaoz U."/>
            <person name="Brodie E.L."/>
            <person name="Williams K.H."/>
            <person name="Hubbard S.S."/>
            <person name="Banfield J.F."/>
        </authorList>
    </citation>
    <scope>NUCLEOTIDE SEQUENCE [LARGE SCALE GENOMIC DNA]</scope>
</reference>
<evidence type="ECO:0000256" key="9">
    <source>
        <dbReference type="ARBA" id="ARBA00023136"/>
    </source>
</evidence>
<evidence type="ECO:0000256" key="1">
    <source>
        <dbReference type="ARBA" id="ARBA00004651"/>
    </source>
</evidence>
<feature type="transmembrane region" description="Helical" evidence="10">
    <location>
        <begin position="6"/>
        <end position="27"/>
    </location>
</feature>
<evidence type="ECO:0000256" key="4">
    <source>
        <dbReference type="ARBA" id="ARBA00022475"/>
    </source>
</evidence>
<feature type="transmembrane region" description="Helical" evidence="10">
    <location>
        <begin position="104"/>
        <end position="124"/>
    </location>
</feature>
<comment type="similarity">
    <text evidence="2">Belongs to the protease PrsW family.</text>
</comment>
<dbReference type="GO" id="GO:0005886">
    <property type="term" value="C:plasma membrane"/>
    <property type="evidence" value="ECO:0007669"/>
    <property type="project" value="UniProtKB-SubCell"/>
</dbReference>
<keyword evidence="5" id="KW-0645">Protease</keyword>
<proteinExistence type="inferred from homology"/>
<dbReference type="PANTHER" id="PTHR36844">
    <property type="entry name" value="PROTEASE PRSW"/>
    <property type="match status" value="1"/>
</dbReference>
<keyword evidence="4" id="KW-1003">Cell membrane</keyword>
<dbReference type="Pfam" id="PF13367">
    <property type="entry name" value="PrsW-protease"/>
    <property type="match status" value="1"/>
</dbReference>
<feature type="transmembrane region" description="Helical" evidence="10">
    <location>
        <begin position="202"/>
        <end position="220"/>
    </location>
</feature>
<dbReference type="PIRSF" id="PIRSF016933">
    <property type="entry name" value="PrsW"/>
    <property type="match status" value="1"/>
</dbReference>
<gene>
    <name evidence="11" type="ORF">A3A01_01935</name>
</gene>
<keyword evidence="7" id="KW-0378">Hydrolase</keyword>
<name>A0A1F6WUN5_9BACT</name>
<feature type="transmembrane region" description="Helical" evidence="10">
    <location>
        <begin position="144"/>
        <end position="167"/>
    </location>
</feature>